<reference evidence="1" key="1">
    <citation type="submission" date="2021-06" db="EMBL/GenBank/DDBJ databases">
        <authorList>
            <person name="Kallberg Y."/>
            <person name="Tangrot J."/>
            <person name="Rosling A."/>
        </authorList>
    </citation>
    <scope>NUCLEOTIDE SEQUENCE</scope>
    <source>
        <strain evidence="1">IL203A</strain>
    </source>
</reference>
<comment type="caution">
    <text evidence="1">The sequence shown here is derived from an EMBL/GenBank/DDBJ whole genome shotgun (WGS) entry which is preliminary data.</text>
</comment>
<gene>
    <name evidence="1" type="ORF">DHETER_LOCUS8463</name>
</gene>
<accession>A0ACA9N6U6</accession>
<keyword evidence="2" id="KW-1185">Reference proteome</keyword>
<evidence type="ECO:0000313" key="2">
    <source>
        <dbReference type="Proteomes" id="UP000789702"/>
    </source>
</evidence>
<sequence>EVIRKAVTNALNNPRPYQELIKIFNMYGYIFPQKIILGEKLYNTSLFVTQKTINSDEYQLEIEESSDNASLKLDNLFDLWKNEYGVDINYFMSTNKEAINKDIVAKWISACSKHDFESLKVINQSELFPLYEIFEESISQRIKSILEKADRKQVLMSGIIQIYENNKYYRVNFSDKVDSSEYQVIAKITKTDETDRQIIAAVDEAIVEIKSTTRTGFLVIIENLDKLNVNSMNLQMIWMLIGLPNQVNFYSTNAQKISILNVGTKKVEQNQKELSLKIPKSSELSSMIILLYESSIPIQLENKNGNKNGSIELNIDYSLLNTNNEFENIESEHNEPTNNESKNNESQNSESEDDEFENESDKFEGESDDESENESDKFEDESDDESENTEFEINYFFITSDGEFLKADIKSNGYEDINIPLKIMGLSIN</sequence>
<organism evidence="1 2">
    <name type="scientific">Dentiscutata heterogama</name>
    <dbReference type="NCBI Taxonomy" id="1316150"/>
    <lineage>
        <taxon>Eukaryota</taxon>
        <taxon>Fungi</taxon>
        <taxon>Fungi incertae sedis</taxon>
        <taxon>Mucoromycota</taxon>
        <taxon>Glomeromycotina</taxon>
        <taxon>Glomeromycetes</taxon>
        <taxon>Diversisporales</taxon>
        <taxon>Gigasporaceae</taxon>
        <taxon>Dentiscutata</taxon>
    </lineage>
</organism>
<evidence type="ECO:0000313" key="1">
    <source>
        <dbReference type="EMBL" id="CAG8632575.1"/>
    </source>
</evidence>
<protein>
    <submittedName>
        <fullName evidence="1">11017_t:CDS:1</fullName>
    </submittedName>
</protein>
<dbReference type="EMBL" id="CAJVPU010013447">
    <property type="protein sequence ID" value="CAG8632575.1"/>
    <property type="molecule type" value="Genomic_DNA"/>
</dbReference>
<name>A0ACA9N6U6_9GLOM</name>
<feature type="non-terminal residue" evidence="1">
    <location>
        <position position="1"/>
    </location>
</feature>
<proteinExistence type="predicted"/>
<dbReference type="Proteomes" id="UP000789702">
    <property type="component" value="Unassembled WGS sequence"/>
</dbReference>